<dbReference type="Proteomes" id="UP001492380">
    <property type="component" value="Unassembled WGS sequence"/>
</dbReference>
<name>A0ABR1YIN2_9PEZI</name>
<accession>A0ABR1YIN2</accession>
<evidence type="ECO:0000313" key="2">
    <source>
        <dbReference type="EMBL" id="KAK8230778.1"/>
    </source>
</evidence>
<protein>
    <submittedName>
        <fullName evidence="2">Uncharacterized protein</fullName>
    </submittedName>
</protein>
<comment type="caution">
    <text evidence="2">The sequence shown here is derived from an EMBL/GenBank/DDBJ whole genome shotgun (WGS) entry which is preliminary data.</text>
</comment>
<evidence type="ECO:0000313" key="3">
    <source>
        <dbReference type="Proteomes" id="UP001492380"/>
    </source>
</evidence>
<dbReference type="EMBL" id="JBBWRZ010000008">
    <property type="protein sequence ID" value="KAK8230778.1"/>
    <property type="molecule type" value="Genomic_DNA"/>
</dbReference>
<feature type="region of interest" description="Disordered" evidence="1">
    <location>
        <begin position="223"/>
        <end position="250"/>
    </location>
</feature>
<gene>
    <name evidence="2" type="ORF">HDK90DRAFT_556639</name>
</gene>
<evidence type="ECO:0000256" key="1">
    <source>
        <dbReference type="SAM" id="MobiDB-lite"/>
    </source>
</evidence>
<feature type="compositionally biased region" description="Acidic residues" evidence="1">
    <location>
        <begin position="227"/>
        <end position="243"/>
    </location>
</feature>
<sequence>MAPPPDSERPYKRRDFCNTQVGFVVEGRLHIYVANPADIGNHAPGLRKFIDKYLQTGECFIDLGEFVSIYADEKAIIEALLSAIKSGKFETPEPDVYFVQHIIAQIIIYNFAREIGCTRLQEAAVSNFKRLLDEMDPEEELCFDAGDDMVKFLYGAAPDSYANLPPEKDQHGLRDFFAKNHLPKAHRYLSRYRTEKLIKKVPAFAVDFALSWKPNFPEYRWLQDDGLSSDEENSGPDEESGSEEDVKMET</sequence>
<keyword evidence="3" id="KW-1185">Reference proteome</keyword>
<reference evidence="2 3" key="1">
    <citation type="submission" date="2024-04" db="EMBL/GenBank/DDBJ databases">
        <title>Phyllosticta paracitricarpa is synonymous to the EU quarantine fungus P. citricarpa based on phylogenomic analyses.</title>
        <authorList>
            <consortium name="Lawrence Berkeley National Laboratory"/>
            <person name="Van Ingen-Buijs V.A."/>
            <person name="Van Westerhoven A.C."/>
            <person name="Haridas S."/>
            <person name="Skiadas P."/>
            <person name="Martin F."/>
            <person name="Groenewald J.Z."/>
            <person name="Crous P.W."/>
            <person name="Seidl M.F."/>
        </authorList>
    </citation>
    <scope>NUCLEOTIDE SEQUENCE [LARGE SCALE GENOMIC DNA]</scope>
    <source>
        <strain evidence="2 3">CBS 123374</strain>
    </source>
</reference>
<organism evidence="2 3">
    <name type="scientific">Phyllosticta capitalensis</name>
    <dbReference type="NCBI Taxonomy" id="121624"/>
    <lineage>
        <taxon>Eukaryota</taxon>
        <taxon>Fungi</taxon>
        <taxon>Dikarya</taxon>
        <taxon>Ascomycota</taxon>
        <taxon>Pezizomycotina</taxon>
        <taxon>Dothideomycetes</taxon>
        <taxon>Dothideomycetes incertae sedis</taxon>
        <taxon>Botryosphaeriales</taxon>
        <taxon>Phyllostictaceae</taxon>
        <taxon>Phyllosticta</taxon>
    </lineage>
</organism>
<proteinExistence type="predicted"/>